<protein>
    <recommendedName>
        <fullName evidence="7">Protein-L-isoaspartate O-methyltransferase</fullName>
        <ecNumber evidence="7">2.1.1.77</ecNumber>
    </recommendedName>
    <alternativeName>
        <fullName evidence="7">L-isoaspartyl protein carboxyl methyltransferase</fullName>
    </alternativeName>
    <alternativeName>
        <fullName evidence="7">Protein L-isoaspartyl methyltransferase</fullName>
    </alternativeName>
    <alternativeName>
        <fullName evidence="7">Protein-beta-aspartate methyltransferase</fullName>
        <shortName evidence="7">PIMT</shortName>
    </alternativeName>
</protein>
<comment type="similarity">
    <text evidence="2 7">Belongs to the methyltransferase superfamily. L-isoaspartyl/D-aspartyl protein methyltransferase family.</text>
</comment>
<evidence type="ECO:0000256" key="2">
    <source>
        <dbReference type="ARBA" id="ARBA00005369"/>
    </source>
</evidence>
<dbReference type="Proteomes" id="UP000516369">
    <property type="component" value="Chromosome"/>
</dbReference>
<dbReference type="GO" id="GO:0005737">
    <property type="term" value="C:cytoplasm"/>
    <property type="evidence" value="ECO:0007669"/>
    <property type="project" value="UniProtKB-SubCell"/>
</dbReference>
<keyword evidence="9" id="KW-1185">Reference proteome</keyword>
<accession>A0A7H1N5R5</accession>
<dbReference type="NCBIfam" id="NF001453">
    <property type="entry name" value="PRK00312.1"/>
    <property type="match status" value="1"/>
</dbReference>
<evidence type="ECO:0000256" key="7">
    <source>
        <dbReference type="HAMAP-Rule" id="MF_00090"/>
    </source>
</evidence>
<dbReference type="PROSITE" id="PS01279">
    <property type="entry name" value="PCMT"/>
    <property type="match status" value="1"/>
</dbReference>
<dbReference type="NCBIfam" id="TIGR00080">
    <property type="entry name" value="pimt"/>
    <property type="match status" value="1"/>
</dbReference>
<evidence type="ECO:0000256" key="1">
    <source>
        <dbReference type="ARBA" id="ARBA00004496"/>
    </source>
</evidence>
<dbReference type="PANTHER" id="PTHR11579:SF0">
    <property type="entry name" value="PROTEIN-L-ISOASPARTATE(D-ASPARTATE) O-METHYLTRANSFERASE"/>
    <property type="match status" value="1"/>
</dbReference>
<dbReference type="GO" id="GO:0030091">
    <property type="term" value="P:protein repair"/>
    <property type="evidence" value="ECO:0007669"/>
    <property type="project" value="UniProtKB-UniRule"/>
</dbReference>
<feature type="active site" evidence="7">
    <location>
        <position position="61"/>
    </location>
</feature>
<dbReference type="EMBL" id="CP053923">
    <property type="protein sequence ID" value="QNT71051.1"/>
    <property type="molecule type" value="Genomic_DNA"/>
</dbReference>
<evidence type="ECO:0000256" key="4">
    <source>
        <dbReference type="ARBA" id="ARBA00022603"/>
    </source>
</evidence>
<name>A0A7H1N5R5_9PROT</name>
<dbReference type="Pfam" id="PF01135">
    <property type="entry name" value="PCMT"/>
    <property type="match status" value="1"/>
</dbReference>
<sequence>MVEIIAAHTLYAREQIGKDVLDPRVLAVMAEIPRHDFVPLELVPYAYADQPLPIGYEKTISQPFIIALMTDLLGVEPGNRVLEVGTGLGYHTAVLAKLAATVFTVEIVEELGEQARKRLAPHGYRNVFARIGNGENGWPSHAPFERIIVCAGVELIPPSLLMQLKAGGRMVIPTGIADQQMLSLVEKGTDGRLSIRETIAVRFAMLETGM</sequence>
<dbReference type="SUPFAM" id="SSF53335">
    <property type="entry name" value="S-adenosyl-L-methionine-dependent methyltransferases"/>
    <property type="match status" value="1"/>
</dbReference>
<comment type="subcellular location">
    <subcellularLocation>
        <location evidence="1 7">Cytoplasm</location>
    </subcellularLocation>
</comment>
<proteinExistence type="inferred from homology"/>
<evidence type="ECO:0000256" key="3">
    <source>
        <dbReference type="ARBA" id="ARBA00022490"/>
    </source>
</evidence>
<evidence type="ECO:0000256" key="6">
    <source>
        <dbReference type="ARBA" id="ARBA00022691"/>
    </source>
</evidence>
<dbReference type="Gene3D" id="3.40.50.150">
    <property type="entry name" value="Vaccinia Virus protein VP39"/>
    <property type="match status" value="1"/>
</dbReference>
<keyword evidence="4 7" id="KW-0489">Methyltransferase</keyword>
<gene>
    <name evidence="7" type="primary">pcm</name>
    <name evidence="8" type="ORF">HQ394_01185</name>
</gene>
<dbReference type="KEGG" id="dvn:HQ394_01185"/>
<dbReference type="GO" id="GO:0004719">
    <property type="term" value="F:protein-L-isoaspartate (D-aspartate) O-methyltransferase activity"/>
    <property type="evidence" value="ECO:0007669"/>
    <property type="project" value="UniProtKB-UniRule"/>
</dbReference>
<comment type="catalytic activity">
    <reaction evidence="7">
        <text>[protein]-L-isoaspartate + S-adenosyl-L-methionine = [protein]-L-isoaspartate alpha-methyl ester + S-adenosyl-L-homocysteine</text>
        <dbReference type="Rhea" id="RHEA:12705"/>
        <dbReference type="Rhea" id="RHEA-COMP:12143"/>
        <dbReference type="Rhea" id="RHEA-COMP:12144"/>
        <dbReference type="ChEBI" id="CHEBI:57856"/>
        <dbReference type="ChEBI" id="CHEBI:59789"/>
        <dbReference type="ChEBI" id="CHEBI:90596"/>
        <dbReference type="ChEBI" id="CHEBI:90598"/>
        <dbReference type="EC" id="2.1.1.77"/>
    </reaction>
</comment>
<comment type="function">
    <text evidence="7">Catalyzes the methyl esterification of L-isoaspartyl residues in peptides and proteins that result from spontaneous decomposition of normal L-aspartyl and L-asparaginyl residues. It plays a role in the repair and/or degradation of damaged proteins.</text>
</comment>
<evidence type="ECO:0000313" key="9">
    <source>
        <dbReference type="Proteomes" id="UP000516369"/>
    </source>
</evidence>
<dbReference type="InterPro" id="IPR029063">
    <property type="entry name" value="SAM-dependent_MTases_sf"/>
</dbReference>
<evidence type="ECO:0000313" key="8">
    <source>
        <dbReference type="EMBL" id="QNT71051.1"/>
    </source>
</evidence>
<dbReference type="CDD" id="cd02440">
    <property type="entry name" value="AdoMet_MTases"/>
    <property type="match status" value="1"/>
</dbReference>
<dbReference type="PANTHER" id="PTHR11579">
    <property type="entry name" value="PROTEIN-L-ISOASPARTATE O-METHYLTRANSFERASE"/>
    <property type="match status" value="1"/>
</dbReference>
<dbReference type="GO" id="GO:0032259">
    <property type="term" value="P:methylation"/>
    <property type="evidence" value="ECO:0007669"/>
    <property type="project" value="UniProtKB-KW"/>
</dbReference>
<dbReference type="HAMAP" id="MF_00090">
    <property type="entry name" value="PIMT"/>
    <property type="match status" value="1"/>
</dbReference>
<organism evidence="8 9">
    <name type="scientific">Defluviicoccus vanus</name>
    <dbReference type="NCBI Taxonomy" id="111831"/>
    <lineage>
        <taxon>Bacteria</taxon>
        <taxon>Pseudomonadati</taxon>
        <taxon>Pseudomonadota</taxon>
        <taxon>Alphaproteobacteria</taxon>
        <taxon>Rhodospirillales</taxon>
        <taxon>Rhodospirillaceae</taxon>
        <taxon>Defluviicoccus</taxon>
    </lineage>
</organism>
<dbReference type="EC" id="2.1.1.77" evidence="7"/>
<evidence type="ECO:0000256" key="5">
    <source>
        <dbReference type="ARBA" id="ARBA00022679"/>
    </source>
</evidence>
<dbReference type="InterPro" id="IPR000682">
    <property type="entry name" value="PCMT"/>
</dbReference>
<keyword evidence="3 7" id="KW-0963">Cytoplasm</keyword>
<reference evidence="8 9" key="1">
    <citation type="submission" date="2020-05" db="EMBL/GenBank/DDBJ databases">
        <title>Complete closed genome sequence of Defluviicoccus vanus.</title>
        <authorList>
            <person name="Bessarab I."/>
            <person name="Arumugam K."/>
            <person name="Maszenan A.M."/>
            <person name="Seviour R.J."/>
            <person name="Williams R.B."/>
        </authorList>
    </citation>
    <scope>NUCLEOTIDE SEQUENCE [LARGE SCALE GENOMIC DNA]</scope>
    <source>
        <strain evidence="8 9">Ben 114</strain>
    </source>
</reference>
<keyword evidence="5 7" id="KW-0808">Transferase</keyword>
<keyword evidence="6 7" id="KW-0949">S-adenosyl-L-methionine</keyword>
<dbReference type="AlphaFoldDB" id="A0A7H1N5R5"/>